<proteinExistence type="predicted"/>
<evidence type="ECO:0000259" key="2">
    <source>
        <dbReference type="PROSITE" id="PS51186"/>
    </source>
</evidence>
<dbReference type="SUPFAM" id="SSF55729">
    <property type="entry name" value="Acyl-CoA N-acyltransferases (Nat)"/>
    <property type="match status" value="1"/>
</dbReference>
<dbReference type="GO" id="GO:0008080">
    <property type="term" value="F:N-acetyltransferase activity"/>
    <property type="evidence" value="ECO:0007669"/>
    <property type="project" value="InterPro"/>
</dbReference>
<dbReference type="Gene3D" id="3.40.630.30">
    <property type="match status" value="1"/>
</dbReference>
<evidence type="ECO:0000313" key="3">
    <source>
        <dbReference type="EMBL" id="TCS93609.1"/>
    </source>
</evidence>
<organism evidence="3 4">
    <name type="scientific">Hazenella coriacea</name>
    <dbReference type="NCBI Taxonomy" id="1179467"/>
    <lineage>
        <taxon>Bacteria</taxon>
        <taxon>Bacillati</taxon>
        <taxon>Bacillota</taxon>
        <taxon>Bacilli</taxon>
        <taxon>Bacillales</taxon>
        <taxon>Thermoactinomycetaceae</taxon>
        <taxon>Hazenella</taxon>
    </lineage>
</organism>
<dbReference type="OrthoDB" id="162775at2"/>
<sequence>MKELQIRRLKENEIPPKSLLMLADPSPIMINSYLHRGICFVAEKERETVGCYVLLETRPQTVELVNIAVSEVDQGRGMGKKLVLHAIETARSMGCRTIEIGTGNSSLAPLALYQKCGFRIVGVEPDFFVHHYDEEIMENGIPCRDLIRLAKKL</sequence>
<evidence type="ECO:0000313" key="4">
    <source>
        <dbReference type="Proteomes" id="UP000294937"/>
    </source>
</evidence>
<dbReference type="InterPro" id="IPR050769">
    <property type="entry name" value="NAT_camello-type"/>
</dbReference>
<feature type="domain" description="N-acetyltransferase" evidence="2">
    <location>
        <begin position="1"/>
        <end position="139"/>
    </location>
</feature>
<dbReference type="EMBL" id="SMAG01000006">
    <property type="protein sequence ID" value="TCS93609.1"/>
    <property type="molecule type" value="Genomic_DNA"/>
</dbReference>
<gene>
    <name evidence="3" type="ORF">EDD58_10642</name>
</gene>
<name>A0A4R3L2D2_9BACL</name>
<keyword evidence="1 3" id="KW-0808">Transferase</keyword>
<dbReference type="Pfam" id="PF00583">
    <property type="entry name" value="Acetyltransf_1"/>
    <property type="match status" value="1"/>
</dbReference>
<dbReference type="Proteomes" id="UP000294937">
    <property type="component" value="Unassembled WGS sequence"/>
</dbReference>
<keyword evidence="4" id="KW-1185">Reference proteome</keyword>
<evidence type="ECO:0000256" key="1">
    <source>
        <dbReference type="ARBA" id="ARBA00022679"/>
    </source>
</evidence>
<comment type="caution">
    <text evidence="3">The sequence shown here is derived from an EMBL/GenBank/DDBJ whole genome shotgun (WGS) entry which is preliminary data.</text>
</comment>
<dbReference type="RefSeq" id="WP_131925468.1">
    <property type="nucleotide sequence ID" value="NZ_SMAG01000006.1"/>
</dbReference>
<dbReference type="InterPro" id="IPR000182">
    <property type="entry name" value="GNAT_dom"/>
</dbReference>
<accession>A0A4R3L2D2</accession>
<dbReference type="PROSITE" id="PS51186">
    <property type="entry name" value="GNAT"/>
    <property type="match status" value="1"/>
</dbReference>
<dbReference type="PANTHER" id="PTHR13947:SF37">
    <property type="entry name" value="LD18367P"/>
    <property type="match status" value="1"/>
</dbReference>
<dbReference type="CDD" id="cd04301">
    <property type="entry name" value="NAT_SF"/>
    <property type="match status" value="1"/>
</dbReference>
<dbReference type="PANTHER" id="PTHR13947">
    <property type="entry name" value="GNAT FAMILY N-ACETYLTRANSFERASE"/>
    <property type="match status" value="1"/>
</dbReference>
<reference evidence="3 4" key="1">
    <citation type="submission" date="2019-03" db="EMBL/GenBank/DDBJ databases">
        <title>Genomic Encyclopedia of Type Strains, Phase IV (KMG-IV): sequencing the most valuable type-strain genomes for metagenomic binning, comparative biology and taxonomic classification.</title>
        <authorList>
            <person name="Goeker M."/>
        </authorList>
    </citation>
    <scope>NUCLEOTIDE SEQUENCE [LARGE SCALE GENOMIC DNA]</scope>
    <source>
        <strain evidence="3 4">DSM 45707</strain>
    </source>
</reference>
<protein>
    <submittedName>
        <fullName evidence="3">Acetyltransferase (GNAT) family protein</fullName>
    </submittedName>
</protein>
<dbReference type="InterPro" id="IPR016181">
    <property type="entry name" value="Acyl_CoA_acyltransferase"/>
</dbReference>
<dbReference type="AlphaFoldDB" id="A0A4R3L2D2"/>